<evidence type="ECO:0000313" key="2">
    <source>
        <dbReference type="EMBL" id="TNN28756.1"/>
    </source>
</evidence>
<protein>
    <submittedName>
        <fullName evidence="2">Uncharacterized protein</fullName>
    </submittedName>
</protein>
<proteinExistence type="predicted"/>
<feature type="region of interest" description="Disordered" evidence="1">
    <location>
        <begin position="23"/>
        <end position="45"/>
    </location>
</feature>
<feature type="region of interest" description="Disordered" evidence="1">
    <location>
        <begin position="98"/>
        <end position="144"/>
    </location>
</feature>
<feature type="compositionally biased region" description="Polar residues" evidence="1">
    <location>
        <begin position="126"/>
        <end position="144"/>
    </location>
</feature>
<dbReference type="AlphaFoldDB" id="A0A4Z2EIS1"/>
<organism evidence="2 3">
    <name type="scientific">Liparis tanakae</name>
    <name type="common">Tanaka's snailfish</name>
    <dbReference type="NCBI Taxonomy" id="230148"/>
    <lineage>
        <taxon>Eukaryota</taxon>
        <taxon>Metazoa</taxon>
        <taxon>Chordata</taxon>
        <taxon>Craniata</taxon>
        <taxon>Vertebrata</taxon>
        <taxon>Euteleostomi</taxon>
        <taxon>Actinopterygii</taxon>
        <taxon>Neopterygii</taxon>
        <taxon>Teleostei</taxon>
        <taxon>Neoteleostei</taxon>
        <taxon>Acanthomorphata</taxon>
        <taxon>Eupercaria</taxon>
        <taxon>Perciformes</taxon>
        <taxon>Cottioidei</taxon>
        <taxon>Cottales</taxon>
        <taxon>Liparidae</taxon>
        <taxon>Liparis</taxon>
    </lineage>
</organism>
<evidence type="ECO:0000313" key="3">
    <source>
        <dbReference type="Proteomes" id="UP000314294"/>
    </source>
</evidence>
<evidence type="ECO:0000256" key="1">
    <source>
        <dbReference type="SAM" id="MobiDB-lite"/>
    </source>
</evidence>
<keyword evidence="3" id="KW-1185">Reference proteome</keyword>
<reference evidence="2 3" key="1">
    <citation type="submission" date="2019-03" db="EMBL/GenBank/DDBJ databases">
        <title>First draft genome of Liparis tanakae, snailfish: a comprehensive survey of snailfish specific genes.</title>
        <authorList>
            <person name="Kim W."/>
            <person name="Song I."/>
            <person name="Jeong J.-H."/>
            <person name="Kim D."/>
            <person name="Kim S."/>
            <person name="Ryu S."/>
            <person name="Song J.Y."/>
            <person name="Lee S.K."/>
        </authorList>
    </citation>
    <scope>NUCLEOTIDE SEQUENCE [LARGE SCALE GENOMIC DNA]</scope>
    <source>
        <tissue evidence="2">Muscle</tissue>
    </source>
</reference>
<feature type="compositionally biased region" description="Basic and acidic residues" evidence="1">
    <location>
        <begin position="116"/>
        <end position="125"/>
    </location>
</feature>
<dbReference type="Proteomes" id="UP000314294">
    <property type="component" value="Unassembled WGS sequence"/>
</dbReference>
<accession>A0A4Z2EIS1</accession>
<gene>
    <name evidence="2" type="ORF">EYF80_061096</name>
</gene>
<dbReference type="EMBL" id="SRLO01006484">
    <property type="protein sequence ID" value="TNN28756.1"/>
    <property type="molecule type" value="Genomic_DNA"/>
</dbReference>
<name>A0A4Z2EIS1_9TELE</name>
<sequence>MLLRDLASFLELEDAGCLRSTRREVHCRRKETQGDEDGQEHGAGAAVRVFLGVERQDDEGAHQGQEELIKLAGIEPVIDGKNAANSLLLTRRRTRPYDAPFDPHSLIDSPPGEQDSITRARDTSSTEKYSTLRSTHGTILTSKN</sequence>
<comment type="caution">
    <text evidence="2">The sequence shown here is derived from an EMBL/GenBank/DDBJ whole genome shotgun (WGS) entry which is preliminary data.</text>
</comment>